<name>A0AAE0W629_9BIVA</name>
<proteinExistence type="predicted"/>
<protein>
    <submittedName>
        <fullName evidence="1">Uncharacterized protein</fullName>
    </submittedName>
</protein>
<gene>
    <name evidence="1" type="ORF">CHS0354_009429</name>
</gene>
<dbReference type="EMBL" id="JAEAOA010000609">
    <property type="protein sequence ID" value="KAK3603448.1"/>
    <property type="molecule type" value="Genomic_DNA"/>
</dbReference>
<keyword evidence="2" id="KW-1185">Reference proteome</keyword>
<comment type="caution">
    <text evidence="1">The sequence shown here is derived from an EMBL/GenBank/DDBJ whole genome shotgun (WGS) entry which is preliminary data.</text>
</comment>
<sequence length="125" mass="14349">MRDYCGRDLNMMVLNINAGRLLLVRDQNEARDCAVTVVSWYLNPYIQIQFEGLDLRGRYLTLMDGGENSNIVTGLPRHIVGLGIPKGWYSTTTRFLRIYLSQFQSNDNEDKSEFSIVFNSFDTGK</sequence>
<dbReference type="AlphaFoldDB" id="A0AAE0W629"/>
<evidence type="ECO:0000313" key="2">
    <source>
        <dbReference type="Proteomes" id="UP001195483"/>
    </source>
</evidence>
<evidence type="ECO:0000313" key="1">
    <source>
        <dbReference type="EMBL" id="KAK3603448.1"/>
    </source>
</evidence>
<reference evidence="1" key="1">
    <citation type="journal article" date="2021" name="Genome Biol. Evol.">
        <title>A High-Quality Reference Genome for a Parasitic Bivalve with Doubly Uniparental Inheritance (Bivalvia: Unionida).</title>
        <authorList>
            <person name="Smith C.H."/>
        </authorList>
    </citation>
    <scope>NUCLEOTIDE SEQUENCE</scope>
    <source>
        <strain evidence="1">CHS0354</strain>
    </source>
</reference>
<accession>A0AAE0W629</accession>
<organism evidence="1 2">
    <name type="scientific">Potamilus streckersoni</name>
    <dbReference type="NCBI Taxonomy" id="2493646"/>
    <lineage>
        <taxon>Eukaryota</taxon>
        <taxon>Metazoa</taxon>
        <taxon>Spiralia</taxon>
        <taxon>Lophotrochozoa</taxon>
        <taxon>Mollusca</taxon>
        <taxon>Bivalvia</taxon>
        <taxon>Autobranchia</taxon>
        <taxon>Heteroconchia</taxon>
        <taxon>Palaeoheterodonta</taxon>
        <taxon>Unionida</taxon>
        <taxon>Unionoidea</taxon>
        <taxon>Unionidae</taxon>
        <taxon>Ambleminae</taxon>
        <taxon>Lampsilini</taxon>
        <taxon>Potamilus</taxon>
    </lineage>
</organism>
<reference evidence="1" key="2">
    <citation type="journal article" date="2021" name="Genome Biol. Evol.">
        <title>Developing a high-quality reference genome for a parasitic bivalve with doubly uniparental inheritance (Bivalvia: Unionida).</title>
        <authorList>
            <person name="Smith C.H."/>
        </authorList>
    </citation>
    <scope>NUCLEOTIDE SEQUENCE</scope>
    <source>
        <strain evidence="1">CHS0354</strain>
        <tissue evidence="1">Mantle</tissue>
    </source>
</reference>
<reference evidence="1" key="3">
    <citation type="submission" date="2023-05" db="EMBL/GenBank/DDBJ databases">
        <authorList>
            <person name="Smith C.H."/>
        </authorList>
    </citation>
    <scope>NUCLEOTIDE SEQUENCE</scope>
    <source>
        <strain evidence="1">CHS0354</strain>
        <tissue evidence="1">Mantle</tissue>
    </source>
</reference>
<dbReference type="Proteomes" id="UP001195483">
    <property type="component" value="Unassembled WGS sequence"/>
</dbReference>